<reference evidence="2 3" key="1">
    <citation type="submission" date="2018-11" db="EMBL/GenBank/DDBJ databases">
        <title>Complete genome sequence of Paenibacillus baekrokdamisoli strain KCTC 33723.</title>
        <authorList>
            <person name="Kang S.W."/>
            <person name="Lee K.C."/>
            <person name="Kim K.K."/>
            <person name="Kim J.S."/>
            <person name="Kim D.S."/>
            <person name="Ko S.H."/>
            <person name="Yang S.H."/>
            <person name="Lee J.S."/>
        </authorList>
    </citation>
    <scope>NUCLEOTIDE SEQUENCE [LARGE SCALE GENOMIC DNA]</scope>
    <source>
        <strain evidence="2 3">KCTC 33723</strain>
    </source>
</reference>
<protein>
    <submittedName>
        <fullName evidence="2">Uncharacterized protein</fullName>
    </submittedName>
</protein>
<gene>
    <name evidence="2" type="ORF">Back11_26690</name>
</gene>
<proteinExistence type="predicted"/>
<keyword evidence="3" id="KW-1185">Reference proteome</keyword>
<feature type="region of interest" description="Disordered" evidence="1">
    <location>
        <begin position="53"/>
        <end position="117"/>
    </location>
</feature>
<organism evidence="2 3">
    <name type="scientific">Paenibacillus baekrokdamisoli</name>
    <dbReference type="NCBI Taxonomy" id="1712516"/>
    <lineage>
        <taxon>Bacteria</taxon>
        <taxon>Bacillati</taxon>
        <taxon>Bacillota</taxon>
        <taxon>Bacilli</taxon>
        <taxon>Bacillales</taxon>
        <taxon>Paenibacillaceae</taxon>
        <taxon>Paenibacillus</taxon>
    </lineage>
</organism>
<dbReference type="Proteomes" id="UP000275368">
    <property type="component" value="Chromosome"/>
</dbReference>
<dbReference type="OrthoDB" id="2660342at2"/>
<dbReference type="EMBL" id="AP019308">
    <property type="protein sequence ID" value="BBH21324.1"/>
    <property type="molecule type" value="Genomic_DNA"/>
</dbReference>
<dbReference type="KEGG" id="pbk:Back11_26690"/>
<evidence type="ECO:0000256" key="1">
    <source>
        <dbReference type="SAM" id="MobiDB-lite"/>
    </source>
</evidence>
<evidence type="ECO:0000313" key="2">
    <source>
        <dbReference type="EMBL" id="BBH21324.1"/>
    </source>
</evidence>
<feature type="compositionally biased region" description="Basic and acidic residues" evidence="1">
    <location>
        <begin position="66"/>
        <end position="77"/>
    </location>
</feature>
<sequence length="163" mass="17593">MRRQSLKMAVVGGAVALVVLFGIDMATSGIERVNGPIDQTGALSVNPTNLYEQPVTSYESPTSSTRTEDNLNVDRELPANQGTNATRAQRVVDAQHGRKTQDPPKLQTDQNLQTDSYGRLPGVPDLRTDSSVNQLADGTADVLQSISSKGIRFIVSFFESVTD</sequence>
<dbReference type="AlphaFoldDB" id="A0A3G9JDS5"/>
<feature type="compositionally biased region" description="Polar residues" evidence="1">
    <location>
        <begin position="53"/>
        <end position="65"/>
    </location>
</feature>
<name>A0A3G9JDS5_9BACL</name>
<evidence type="ECO:0000313" key="3">
    <source>
        <dbReference type="Proteomes" id="UP000275368"/>
    </source>
</evidence>
<feature type="compositionally biased region" description="Basic and acidic residues" evidence="1">
    <location>
        <begin position="93"/>
        <end position="102"/>
    </location>
</feature>
<feature type="compositionally biased region" description="Polar residues" evidence="1">
    <location>
        <begin position="107"/>
        <end position="116"/>
    </location>
</feature>
<dbReference type="RefSeq" id="WP_125657651.1">
    <property type="nucleotide sequence ID" value="NZ_AP019308.1"/>
</dbReference>
<accession>A0A3G9JDS5</accession>